<proteinExistence type="predicted"/>
<reference evidence="4" key="1">
    <citation type="submission" date="2016-06" db="UniProtKB">
        <authorList>
            <consortium name="WormBaseParasite"/>
        </authorList>
    </citation>
    <scope>IDENTIFICATION</scope>
</reference>
<protein>
    <submittedName>
        <fullName evidence="4">SHSP domain-containing protein</fullName>
    </submittedName>
</protein>
<evidence type="ECO:0000256" key="1">
    <source>
        <dbReference type="SAM" id="MobiDB-lite"/>
    </source>
</evidence>
<dbReference type="AlphaFoldDB" id="A0A183F021"/>
<gene>
    <name evidence="2" type="ORF">GPUH_LOCUS26562</name>
</gene>
<name>A0A183F021_9BILA</name>
<sequence>MPEEEVKRTFDDPSEIERSTKGDTSTKTEGCGRHAVFGFSISPDSQMDVKMKIHGCRAISAPFKKNCL</sequence>
<reference evidence="2 3" key="2">
    <citation type="submission" date="2018-11" db="EMBL/GenBank/DDBJ databases">
        <authorList>
            <consortium name="Pathogen Informatics"/>
        </authorList>
    </citation>
    <scope>NUCLEOTIDE SEQUENCE [LARGE SCALE GENOMIC DNA]</scope>
</reference>
<feature type="region of interest" description="Disordered" evidence="1">
    <location>
        <begin position="1"/>
        <end position="29"/>
    </location>
</feature>
<evidence type="ECO:0000313" key="2">
    <source>
        <dbReference type="EMBL" id="VDN45731.1"/>
    </source>
</evidence>
<evidence type="ECO:0000313" key="3">
    <source>
        <dbReference type="Proteomes" id="UP000271098"/>
    </source>
</evidence>
<dbReference type="WBParaSite" id="GPUH_0002659201-mRNA-1">
    <property type="protein sequence ID" value="GPUH_0002659201-mRNA-1"/>
    <property type="gene ID" value="GPUH_0002659201"/>
</dbReference>
<dbReference type="EMBL" id="UYRT01111910">
    <property type="protein sequence ID" value="VDN45731.1"/>
    <property type="molecule type" value="Genomic_DNA"/>
</dbReference>
<evidence type="ECO:0000313" key="4">
    <source>
        <dbReference type="WBParaSite" id="GPUH_0002659201-mRNA-1"/>
    </source>
</evidence>
<organism evidence="4">
    <name type="scientific">Gongylonema pulchrum</name>
    <dbReference type="NCBI Taxonomy" id="637853"/>
    <lineage>
        <taxon>Eukaryota</taxon>
        <taxon>Metazoa</taxon>
        <taxon>Ecdysozoa</taxon>
        <taxon>Nematoda</taxon>
        <taxon>Chromadorea</taxon>
        <taxon>Rhabditida</taxon>
        <taxon>Spirurina</taxon>
        <taxon>Spiruromorpha</taxon>
        <taxon>Spiruroidea</taxon>
        <taxon>Gongylonematidae</taxon>
        <taxon>Gongylonema</taxon>
    </lineage>
</organism>
<dbReference type="Proteomes" id="UP000271098">
    <property type="component" value="Unassembled WGS sequence"/>
</dbReference>
<accession>A0A183F021</accession>
<keyword evidence="3" id="KW-1185">Reference proteome</keyword>